<comment type="caution">
    <text evidence="1">The sequence shown here is derived from an EMBL/GenBank/DDBJ whole genome shotgun (WGS) entry which is preliminary data.</text>
</comment>
<name>A0ABT5LBB1_9GAMM</name>
<dbReference type="RefSeq" id="WP_273553728.1">
    <property type="nucleotide sequence ID" value="NZ_JAQRFI010000004.1"/>
</dbReference>
<organism evidence="1 2">
    <name type="scientific">Xenorhabdus yunnanensis</name>
    <dbReference type="NCBI Taxonomy" id="3025878"/>
    <lineage>
        <taxon>Bacteria</taxon>
        <taxon>Pseudomonadati</taxon>
        <taxon>Pseudomonadota</taxon>
        <taxon>Gammaproteobacteria</taxon>
        <taxon>Enterobacterales</taxon>
        <taxon>Morganellaceae</taxon>
        <taxon>Xenorhabdus</taxon>
    </lineage>
</organism>
<proteinExistence type="predicted"/>
<dbReference type="EMBL" id="JAQRFI010000004">
    <property type="protein sequence ID" value="MDC9588356.1"/>
    <property type="molecule type" value="Genomic_DNA"/>
</dbReference>
<accession>A0ABT5LBB1</accession>
<sequence>MERSKYNDHFTKFPYRKEVRDDDINNGGIDLVKEPHRISEIHELNGAFWLENFIVNTNSNSKLFMSFGCAQGSGDNNSILGYVDLSLRPESPIEYRPDIKIMDELFIQYLRDSMISQGMENPQQAIEYTQSVLVWEWTPLEIYGETYEKFCVTFQTLEIEGIVWVFDHLDYFLNQYYPSMKSSV</sequence>
<gene>
    <name evidence="1" type="ORF">PSI23_03245</name>
</gene>
<evidence type="ECO:0000313" key="2">
    <source>
        <dbReference type="Proteomes" id="UP001217178"/>
    </source>
</evidence>
<reference evidence="1 2" key="1">
    <citation type="submission" date="2023-02" db="EMBL/GenBank/DDBJ databases">
        <title>Entomopathogenic bacteria.</title>
        <authorList>
            <person name="Machado R.A."/>
        </authorList>
    </citation>
    <scope>NUCLEOTIDE SEQUENCE [LARGE SCALE GENOMIC DNA]</scope>
    <source>
        <strain evidence="1 2">XENO-10</strain>
    </source>
</reference>
<dbReference type="Proteomes" id="UP001217178">
    <property type="component" value="Unassembled WGS sequence"/>
</dbReference>
<evidence type="ECO:0000313" key="1">
    <source>
        <dbReference type="EMBL" id="MDC9588356.1"/>
    </source>
</evidence>
<keyword evidence="2" id="KW-1185">Reference proteome</keyword>
<protein>
    <submittedName>
        <fullName evidence="1">Uncharacterized protein</fullName>
    </submittedName>
</protein>